<sequence length="74" mass="8726">MTILKVKSFQLSPSSAQKFSFTCTQIRLFMTANCELFVKHVQCTALSHKKVKTEEHQQRLMKEKTFFCRLTLLR</sequence>
<protein>
    <submittedName>
        <fullName evidence="1">CLUMA_CG007543, isoform A</fullName>
    </submittedName>
</protein>
<proteinExistence type="predicted"/>
<dbReference type="EMBL" id="CVRI01000038">
    <property type="protein sequence ID" value="CRK94018.1"/>
    <property type="molecule type" value="Genomic_DNA"/>
</dbReference>
<evidence type="ECO:0000313" key="2">
    <source>
        <dbReference type="Proteomes" id="UP000183832"/>
    </source>
</evidence>
<reference evidence="1 2" key="1">
    <citation type="submission" date="2015-04" db="EMBL/GenBank/DDBJ databases">
        <authorList>
            <person name="Syromyatnikov M.Y."/>
            <person name="Popov V.N."/>
        </authorList>
    </citation>
    <scope>NUCLEOTIDE SEQUENCE [LARGE SCALE GENOMIC DNA]</scope>
</reference>
<gene>
    <name evidence="1" type="ORF">CLUMA_CG007543</name>
</gene>
<name>A0A1J1I2M3_9DIPT</name>
<dbReference type="Proteomes" id="UP000183832">
    <property type="component" value="Unassembled WGS sequence"/>
</dbReference>
<organism evidence="1 2">
    <name type="scientific">Clunio marinus</name>
    <dbReference type="NCBI Taxonomy" id="568069"/>
    <lineage>
        <taxon>Eukaryota</taxon>
        <taxon>Metazoa</taxon>
        <taxon>Ecdysozoa</taxon>
        <taxon>Arthropoda</taxon>
        <taxon>Hexapoda</taxon>
        <taxon>Insecta</taxon>
        <taxon>Pterygota</taxon>
        <taxon>Neoptera</taxon>
        <taxon>Endopterygota</taxon>
        <taxon>Diptera</taxon>
        <taxon>Nematocera</taxon>
        <taxon>Chironomoidea</taxon>
        <taxon>Chironomidae</taxon>
        <taxon>Clunio</taxon>
    </lineage>
</organism>
<keyword evidence="2" id="KW-1185">Reference proteome</keyword>
<accession>A0A1J1I2M3</accession>
<evidence type="ECO:0000313" key="1">
    <source>
        <dbReference type="EMBL" id="CRK94018.1"/>
    </source>
</evidence>
<dbReference type="AlphaFoldDB" id="A0A1J1I2M3"/>